<dbReference type="EMBL" id="MT143988">
    <property type="protein sequence ID" value="QJA45260.1"/>
    <property type="molecule type" value="Genomic_DNA"/>
</dbReference>
<dbReference type="InterPro" id="IPR027417">
    <property type="entry name" value="P-loop_NTPase"/>
</dbReference>
<accession>A0A6H1ZDJ5</accession>
<proteinExistence type="predicted"/>
<dbReference type="Gene3D" id="3.40.50.300">
    <property type="entry name" value="P-loop containing nucleotide triphosphate hydrolases"/>
    <property type="match status" value="1"/>
</dbReference>
<dbReference type="AlphaFoldDB" id="A0A6H1ZDJ5"/>
<evidence type="ECO:0000313" key="2">
    <source>
        <dbReference type="EMBL" id="QJH93660.1"/>
    </source>
</evidence>
<evidence type="ECO:0000313" key="1">
    <source>
        <dbReference type="EMBL" id="QJA45260.1"/>
    </source>
</evidence>
<organism evidence="1">
    <name type="scientific">viral metagenome</name>
    <dbReference type="NCBI Taxonomy" id="1070528"/>
    <lineage>
        <taxon>unclassified sequences</taxon>
        <taxon>metagenomes</taxon>
        <taxon>organismal metagenomes</taxon>
    </lineage>
</organism>
<dbReference type="Gene3D" id="3.30.420.240">
    <property type="match status" value="1"/>
</dbReference>
<name>A0A6H1ZDJ5_9ZZZZ</name>
<protein>
    <submittedName>
        <fullName evidence="1">Putative terminase</fullName>
    </submittedName>
</protein>
<sequence>MIAYPKDPTENLRWRTKILRRARVDLEFREMLKRLYYEDILFAFNAFFYTLDVRRRPYHHQPFCTYEYQDREILALRDAINDGKDKCLEKSRDMGVTWIVLGTMFWFWCQPSGGADFLLGSRIEDYVDKKGDPRTHFAKLRYLLNRLPKWLRPKGFNPRSHDTFMKLVNPTTESSFTGESNNPNFSTQGRYLGILYDEFAKWEGSDESAWTAGGDASPCRIAVSTPFGAGGQFYRLVTDGRTQKATLHWSLHPRKARGLSCLWPAPNEHERGDRGILYQPEEKLTSPWYEGECKRRLPSEIAQELDIDYLGAGRPVFEGKAWEMLKEWHKRPDEPLEFLAPHLYDFSTESIASPSDWEGYIVVYEKRQSLHSYAIGADVVEGVEGGDYAFIVVLDRSTKNVSAVYWSRLDEIQLASVILIVSGLYSSNEDSSVESWVGIETTGPGLATFDKAVELEISNLFMAPRYDVTKGAVSFKKGWRTDTSSRTELVGGVREYLLDRAGRLNSQRLVGELMTFVYSKTGKPIAKSGCRDDAVMAFGIALQVDQIAPLEERARKEKTRELREMVEERMKTPEKMPIVTVEEYCLGTIAERKSFAEEDNHWKEDMLWE</sequence>
<gene>
    <name evidence="1" type="ORF">TM448A00204_0005</name>
    <name evidence="2" type="ORF">TM448B00128_0035</name>
</gene>
<reference evidence="1" key="1">
    <citation type="submission" date="2020-03" db="EMBL/GenBank/DDBJ databases">
        <title>The deep terrestrial virosphere.</title>
        <authorList>
            <person name="Holmfeldt K."/>
            <person name="Nilsson E."/>
            <person name="Simone D."/>
            <person name="Lopez-Fernandez M."/>
            <person name="Wu X."/>
            <person name="de Brujin I."/>
            <person name="Lundin D."/>
            <person name="Andersson A."/>
            <person name="Bertilsson S."/>
            <person name="Dopson M."/>
        </authorList>
    </citation>
    <scope>NUCLEOTIDE SEQUENCE</scope>
    <source>
        <strain evidence="1">TM448A00204</strain>
        <strain evidence="2">TM448B00128</strain>
    </source>
</reference>
<dbReference type="EMBL" id="MT144590">
    <property type="protein sequence ID" value="QJH93660.1"/>
    <property type="molecule type" value="Genomic_DNA"/>
</dbReference>